<dbReference type="RefSeq" id="XP_020075942.1">
    <property type="nucleotide sequence ID" value="XM_020223044.1"/>
</dbReference>
<keyword evidence="1" id="KW-1133">Transmembrane helix</keyword>
<evidence type="ECO:0000256" key="1">
    <source>
        <dbReference type="SAM" id="Phobius"/>
    </source>
</evidence>
<organism evidence="2 3">
    <name type="scientific">Hyphopichia burtonii NRRL Y-1933</name>
    <dbReference type="NCBI Taxonomy" id="984485"/>
    <lineage>
        <taxon>Eukaryota</taxon>
        <taxon>Fungi</taxon>
        <taxon>Dikarya</taxon>
        <taxon>Ascomycota</taxon>
        <taxon>Saccharomycotina</taxon>
        <taxon>Pichiomycetes</taxon>
        <taxon>Debaryomycetaceae</taxon>
        <taxon>Hyphopichia</taxon>
    </lineage>
</organism>
<gene>
    <name evidence="2" type="ORF">HYPBUDRAFT_205051</name>
</gene>
<dbReference type="Proteomes" id="UP000095085">
    <property type="component" value="Unassembled WGS sequence"/>
</dbReference>
<dbReference type="GeneID" id="30997593"/>
<keyword evidence="1" id="KW-0472">Membrane</keyword>
<sequence>MIGPFIGNGLLSAIYELKIFLSTRYRSSLLVRFYVFFSFVQWFFVMDFVLFFLYVLFESGVGHCEEEEKKIKSNK</sequence>
<feature type="transmembrane region" description="Helical" evidence="1">
    <location>
        <begin position="33"/>
        <end position="57"/>
    </location>
</feature>
<proteinExistence type="predicted"/>
<reference evidence="3" key="1">
    <citation type="submission" date="2016-05" db="EMBL/GenBank/DDBJ databases">
        <title>Comparative genomics of biotechnologically important yeasts.</title>
        <authorList>
            <consortium name="DOE Joint Genome Institute"/>
            <person name="Riley R."/>
            <person name="Haridas S."/>
            <person name="Wolfe K.H."/>
            <person name="Lopes M.R."/>
            <person name="Hittinger C.T."/>
            <person name="Goker M."/>
            <person name="Salamov A."/>
            <person name="Wisecaver J."/>
            <person name="Long T.M."/>
            <person name="Aerts A.L."/>
            <person name="Barry K."/>
            <person name="Choi C."/>
            <person name="Clum A."/>
            <person name="Coughlan A.Y."/>
            <person name="Deshpande S."/>
            <person name="Douglass A.P."/>
            <person name="Hanson S.J."/>
            <person name="Klenk H.-P."/>
            <person name="Labutti K."/>
            <person name="Lapidus A."/>
            <person name="Lindquist E."/>
            <person name="Lipzen A."/>
            <person name="Meier-Kolthoff J.P."/>
            <person name="Ohm R.A."/>
            <person name="Otillar R.P."/>
            <person name="Pangilinan J."/>
            <person name="Peng Y."/>
            <person name="Rokas A."/>
            <person name="Rosa C.A."/>
            <person name="Scheuner C."/>
            <person name="Sibirny A.A."/>
            <person name="Slot J.C."/>
            <person name="Stielow J.B."/>
            <person name="Sun H."/>
            <person name="Kurtzman C.P."/>
            <person name="Blackwell M."/>
            <person name="Grigoriev I.V."/>
            <person name="Jeffries T.W."/>
        </authorList>
    </citation>
    <scope>NUCLEOTIDE SEQUENCE [LARGE SCALE GENOMIC DNA]</scope>
    <source>
        <strain evidence="3">NRRL Y-1933</strain>
    </source>
</reference>
<keyword evidence="1" id="KW-0812">Transmembrane</keyword>
<keyword evidence="3" id="KW-1185">Reference proteome</keyword>
<evidence type="ECO:0000313" key="2">
    <source>
        <dbReference type="EMBL" id="ODV66875.1"/>
    </source>
</evidence>
<evidence type="ECO:0000313" key="3">
    <source>
        <dbReference type="Proteomes" id="UP000095085"/>
    </source>
</evidence>
<dbReference type="EMBL" id="KV454541">
    <property type="protein sequence ID" value="ODV66875.1"/>
    <property type="molecule type" value="Genomic_DNA"/>
</dbReference>
<name>A0A1E4RIF0_9ASCO</name>
<protein>
    <submittedName>
        <fullName evidence="2">Uncharacterized protein</fullName>
    </submittedName>
</protein>
<dbReference type="AlphaFoldDB" id="A0A1E4RIF0"/>
<accession>A0A1E4RIF0</accession>